<keyword evidence="2" id="KW-1185">Reference proteome</keyword>
<dbReference type="AlphaFoldDB" id="E9GDY5"/>
<proteinExistence type="predicted"/>
<dbReference type="InParanoid" id="E9GDY5"/>
<gene>
    <name evidence="1" type="ORF">DAPPUDRAFT_302619</name>
</gene>
<dbReference type="KEGG" id="dpx:DAPPUDRAFT_302619"/>
<sequence>MKPTVVFDDCLLSTLHGQTLMSSFHLNAEIATHICHSLGISVLVSAFQLKFVMDYLDIEIEALPQKRQPAEEKASLHFNRRPIPQKRQNAEGKANLRVLPSRSKVTVEQPQGLRGEGVILARSTTGVLMSSGYGVYETATLHVTTPRPPSTSPQSLQIITPQLHCPELRHQRVEYYTEAPNYYTTTYHGAVVVTNCILRRTTSFAIIVNNFVVLLLGVVSLMDELTTGVLSSPGYVRHQSTTPPSYYATTTYDTTSYYTKAPKYPKYYTTKESECYTTTNASPAYYTEAPKYYSAPSYYTEVPAYYTTKTVEYYTEGIIVIYGVLLLGVESFMAELTAGVPMSPGYGGYQTTTPASDCTTTTYATTSYYTEASMYYTTNVPDCYTKT</sequence>
<protein>
    <submittedName>
        <fullName evidence="1">Uncharacterized protein</fullName>
    </submittedName>
</protein>
<dbReference type="HOGENOM" id="CLU_714266_0_0_1"/>
<dbReference type="PANTHER" id="PTHR23263">
    <property type="entry name" value="SMALL PROLINE-RICH PROTEIN"/>
    <property type="match status" value="1"/>
</dbReference>
<name>E9GDY5_DAPPU</name>
<dbReference type="OrthoDB" id="10628431at2759"/>
<reference evidence="1 2" key="1">
    <citation type="journal article" date="2011" name="Science">
        <title>The ecoresponsive genome of Daphnia pulex.</title>
        <authorList>
            <person name="Colbourne J.K."/>
            <person name="Pfrender M.E."/>
            <person name="Gilbert D."/>
            <person name="Thomas W.K."/>
            <person name="Tucker A."/>
            <person name="Oakley T.H."/>
            <person name="Tokishita S."/>
            <person name="Aerts A."/>
            <person name="Arnold G.J."/>
            <person name="Basu M.K."/>
            <person name="Bauer D.J."/>
            <person name="Caceres C.E."/>
            <person name="Carmel L."/>
            <person name="Casola C."/>
            <person name="Choi J.H."/>
            <person name="Detter J.C."/>
            <person name="Dong Q."/>
            <person name="Dusheyko S."/>
            <person name="Eads B.D."/>
            <person name="Frohlich T."/>
            <person name="Geiler-Samerotte K.A."/>
            <person name="Gerlach D."/>
            <person name="Hatcher P."/>
            <person name="Jogdeo S."/>
            <person name="Krijgsveld J."/>
            <person name="Kriventseva E.V."/>
            <person name="Kultz D."/>
            <person name="Laforsch C."/>
            <person name="Lindquist E."/>
            <person name="Lopez J."/>
            <person name="Manak J.R."/>
            <person name="Muller J."/>
            <person name="Pangilinan J."/>
            <person name="Patwardhan R.P."/>
            <person name="Pitluck S."/>
            <person name="Pritham E.J."/>
            <person name="Rechtsteiner A."/>
            <person name="Rho M."/>
            <person name="Rogozin I.B."/>
            <person name="Sakarya O."/>
            <person name="Salamov A."/>
            <person name="Schaack S."/>
            <person name="Shapiro H."/>
            <person name="Shiga Y."/>
            <person name="Skalitzky C."/>
            <person name="Smith Z."/>
            <person name="Souvorov A."/>
            <person name="Sung W."/>
            <person name="Tang Z."/>
            <person name="Tsuchiya D."/>
            <person name="Tu H."/>
            <person name="Vos H."/>
            <person name="Wang M."/>
            <person name="Wolf Y.I."/>
            <person name="Yamagata H."/>
            <person name="Yamada T."/>
            <person name="Ye Y."/>
            <person name="Shaw J.R."/>
            <person name="Andrews J."/>
            <person name="Crease T.J."/>
            <person name="Tang H."/>
            <person name="Lucas S.M."/>
            <person name="Robertson H.M."/>
            <person name="Bork P."/>
            <person name="Koonin E.V."/>
            <person name="Zdobnov E.M."/>
            <person name="Grigoriev I.V."/>
            <person name="Lynch M."/>
            <person name="Boore J.L."/>
        </authorList>
    </citation>
    <scope>NUCLEOTIDE SEQUENCE [LARGE SCALE GENOMIC DNA]</scope>
</reference>
<evidence type="ECO:0000313" key="1">
    <source>
        <dbReference type="EMBL" id="EFX82402.1"/>
    </source>
</evidence>
<dbReference type="PANTHER" id="PTHR23263:SF124">
    <property type="entry name" value="SMALL PROLINE-RICH PROTEIN 3"/>
    <property type="match status" value="1"/>
</dbReference>
<dbReference type="PhylomeDB" id="E9GDY5"/>
<evidence type="ECO:0000313" key="2">
    <source>
        <dbReference type="Proteomes" id="UP000000305"/>
    </source>
</evidence>
<accession>E9GDY5</accession>
<dbReference type="EMBL" id="GL732540">
    <property type="protein sequence ID" value="EFX82402.1"/>
    <property type="molecule type" value="Genomic_DNA"/>
</dbReference>
<dbReference type="Proteomes" id="UP000000305">
    <property type="component" value="Unassembled WGS sequence"/>
</dbReference>
<organism evidence="1 2">
    <name type="scientific">Daphnia pulex</name>
    <name type="common">Water flea</name>
    <dbReference type="NCBI Taxonomy" id="6669"/>
    <lineage>
        <taxon>Eukaryota</taxon>
        <taxon>Metazoa</taxon>
        <taxon>Ecdysozoa</taxon>
        <taxon>Arthropoda</taxon>
        <taxon>Crustacea</taxon>
        <taxon>Branchiopoda</taxon>
        <taxon>Diplostraca</taxon>
        <taxon>Cladocera</taxon>
        <taxon>Anomopoda</taxon>
        <taxon>Daphniidae</taxon>
        <taxon>Daphnia</taxon>
    </lineage>
</organism>